<evidence type="ECO:0000256" key="7">
    <source>
        <dbReference type="ARBA" id="ARBA00045518"/>
    </source>
</evidence>
<dbReference type="PANTHER" id="PTHR17453:SF0">
    <property type="entry name" value="SIGNAL RECOGNITION PARTICLE 19 KDA PROTEIN"/>
    <property type="match status" value="1"/>
</dbReference>
<dbReference type="GO" id="GO:0005730">
    <property type="term" value="C:nucleolus"/>
    <property type="evidence" value="ECO:0007669"/>
    <property type="project" value="Ensembl"/>
</dbReference>
<reference evidence="9" key="1">
    <citation type="submission" date="2025-08" db="UniProtKB">
        <authorList>
            <consortium name="Ensembl"/>
        </authorList>
    </citation>
    <scope>IDENTIFICATION</scope>
</reference>
<accession>A0A8C6MQF5</accession>
<dbReference type="GO" id="GO:0043022">
    <property type="term" value="F:ribosome binding"/>
    <property type="evidence" value="ECO:0007669"/>
    <property type="project" value="Ensembl"/>
</dbReference>
<comment type="similarity">
    <text evidence="2">Belongs to the SRP19 family.</text>
</comment>
<dbReference type="Gene3D" id="3.30.56.30">
    <property type="entry name" value="Signal recognition particle, SRP19-like subunit"/>
    <property type="match status" value="1"/>
</dbReference>
<dbReference type="GO" id="GO:0016604">
    <property type="term" value="C:nuclear body"/>
    <property type="evidence" value="ECO:0007669"/>
    <property type="project" value="Ensembl"/>
</dbReference>
<dbReference type="GO" id="GO:0005786">
    <property type="term" value="C:signal recognition particle, endoplasmic reticulum targeting"/>
    <property type="evidence" value="ECO:0007669"/>
    <property type="project" value="UniProtKB-KW"/>
</dbReference>
<reference evidence="9" key="2">
    <citation type="submission" date="2025-09" db="UniProtKB">
        <authorList>
            <consortium name="Ensembl"/>
        </authorList>
    </citation>
    <scope>IDENTIFICATION</scope>
</reference>
<dbReference type="Ensembl" id="ENSMSIT00000004919.1">
    <property type="protein sequence ID" value="ENSMSIP00000003887.1"/>
    <property type="gene ID" value="ENSMSIG00000003530.1"/>
</dbReference>
<keyword evidence="8" id="KW-1133">Transmembrane helix</keyword>
<keyword evidence="10" id="KW-1185">Reference proteome</keyword>
<name>A0A8C6MQF5_MUSSI</name>
<proteinExistence type="inferred from homology"/>
<feature type="transmembrane region" description="Helical" evidence="8">
    <location>
        <begin position="28"/>
        <end position="46"/>
    </location>
</feature>
<keyword evidence="4" id="KW-0733">Signal recognition particle</keyword>
<dbReference type="GeneTree" id="ENSGT00390000004950"/>
<evidence type="ECO:0000256" key="3">
    <source>
        <dbReference type="ARBA" id="ARBA00022490"/>
    </source>
</evidence>
<evidence type="ECO:0000256" key="5">
    <source>
        <dbReference type="ARBA" id="ARBA00023274"/>
    </source>
</evidence>
<comment type="subcellular location">
    <subcellularLocation>
        <location evidence="1">Cytoplasm</location>
    </subcellularLocation>
</comment>
<evidence type="ECO:0000313" key="10">
    <source>
        <dbReference type="Proteomes" id="UP000694415"/>
    </source>
</evidence>
<keyword evidence="8" id="KW-0812">Transmembrane</keyword>
<sequence length="164" mass="18591">KYICLITNGISCLCYADEIIPFKLLSCAFLFVCICGRFICIYPAYLNNKKTIAEGRRIPISKAVENPTATEIQDVCSAVGLNAFLEKNKMYSREWNRDVQFRGRVRVQLKQEDGSLCLVQFPSRKLFKMNSQGSWVRLSCTKGINTTTQNVEPEGLLVQYLCGL</sequence>
<evidence type="ECO:0000256" key="4">
    <source>
        <dbReference type="ARBA" id="ARBA00023135"/>
    </source>
</evidence>
<dbReference type="GO" id="GO:0006617">
    <property type="term" value="P:SRP-dependent cotranslational protein targeting to membrane, signal sequence recognition"/>
    <property type="evidence" value="ECO:0007669"/>
    <property type="project" value="TreeGrafter"/>
</dbReference>
<dbReference type="AlphaFoldDB" id="A0A8C6MQF5"/>
<dbReference type="SUPFAM" id="SSF69695">
    <property type="entry name" value="SRP19"/>
    <property type="match status" value="1"/>
</dbReference>
<evidence type="ECO:0000256" key="6">
    <source>
        <dbReference type="ARBA" id="ARBA00033772"/>
    </source>
</evidence>
<dbReference type="GO" id="GO:0005829">
    <property type="term" value="C:cytosol"/>
    <property type="evidence" value="ECO:0007669"/>
    <property type="project" value="Ensembl"/>
</dbReference>
<dbReference type="InterPro" id="IPR002778">
    <property type="entry name" value="Signal_recog_particle_SRP19"/>
</dbReference>
<dbReference type="GO" id="GO:0008312">
    <property type="term" value="F:7S RNA binding"/>
    <property type="evidence" value="ECO:0007669"/>
    <property type="project" value="Ensembl"/>
</dbReference>
<evidence type="ECO:0000256" key="1">
    <source>
        <dbReference type="ARBA" id="ARBA00004496"/>
    </source>
</evidence>
<dbReference type="PANTHER" id="PTHR17453">
    <property type="entry name" value="SIGNAL RECOGNITION PARTICLE 19 KD PROTEIN"/>
    <property type="match status" value="1"/>
</dbReference>
<dbReference type="Proteomes" id="UP000694415">
    <property type="component" value="Unplaced"/>
</dbReference>
<evidence type="ECO:0000256" key="8">
    <source>
        <dbReference type="SAM" id="Phobius"/>
    </source>
</evidence>
<evidence type="ECO:0000256" key="2">
    <source>
        <dbReference type="ARBA" id="ARBA00008910"/>
    </source>
</evidence>
<comment type="function">
    <text evidence="7">Component of the signal recognition particle (SRP) complex, a ribonucleoprotein complex that mediates the cotranslational targeting of secretory and membrane proteins to the endoplasmic reticulum (ER). Binds directly to 7SL RNA. Mediates binding of SRP54 to the SRP complex.</text>
</comment>
<dbReference type="InterPro" id="IPR036521">
    <property type="entry name" value="SRP19-like_sf"/>
</dbReference>
<protein>
    <recommendedName>
        <fullName evidence="6">Signal recognition particle 19 kDa protein</fullName>
    </recommendedName>
</protein>
<keyword evidence="3" id="KW-0963">Cytoplasm</keyword>
<organism evidence="9 10">
    <name type="scientific">Mus spicilegus</name>
    <name type="common">Mound-building mouse</name>
    <dbReference type="NCBI Taxonomy" id="10103"/>
    <lineage>
        <taxon>Eukaryota</taxon>
        <taxon>Metazoa</taxon>
        <taxon>Chordata</taxon>
        <taxon>Craniata</taxon>
        <taxon>Vertebrata</taxon>
        <taxon>Euteleostomi</taxon>
        <taxon>Mammalia</taxon>
        <taxon>Eutheria</taxon>
        <taxon>Euarchontoglires</taxon>
        <taxon>Glires</taxon>
        <taxon>Rodentia</taxon>
        <taxon>Myomorpha</taxon>
        <taxon>Muroidea</taxon>
        <taxon>Muridae</taxon>
        <taxon>Murinae</taxon>
        <taxon>Mus</taxon>
        <taxon>Mus</taxon>
    </lineage>
</organism>
<keyword evidence="8" id="KW-0472">Membrane</keyword>
<dbReference type="Pfam" id="PF01922">
    <property type="entry name" value="SRP19"/>
    <property type="match status" value="1"/>
</dbReference>
<evidence type="ECO:0000313" key="9">
    <source>
        <dbReference type="Ensembl" id="ENSMSIP00000003887.1"/>
    </source>
</evidence>
<keyword evidence="5" id="KW-0687">Ribonucleoprotein</keyword>